<dbReference type="EC" id="2.7.7.87" evidence="5"/>
<evidence type="ECO:0000256" key="20">
    <source>
        <dbReference type="SAM" id="Phobius"/>
    </source>
</evidence>
<dbReference type="Gene3D" id="3.90.870.10">
    <property type="entry name" value="DHBP synthase"/>
    <property type="match status" value="1"/>
</dbReference>
<accession>A0A5N6L8S9</accession>
<dbReference type="PANTHER" id="PTHR46158">
    <property type="entry name" value="OS02G0165000 PROTEIN"/>
    <property type="match status" value="1"/>
</dbReference>
<dbReference type="AlphaFoldDB" id="A0A5N6L8S9"/>
<keyword evidence="14" id="KW-0496">Mitochondrion</keyword>
<keyword evidence="12" id="KW-0862">Zinc</keyword>
<evidence type="ECO:0000256" key="19">
    <source>
        <dbReference type="SAM" id="MobiDB-lite"/>
    </source>
</evidence>
<keyword evidence="11" id="KW-0863">Zinc-finger</keyword>
<evidence type="ECO:0000256" key="8">
    <source>
        <dbReference type="ARBA" id="ARBA00022490"/>
    </source>
</evidence>
<feature type="region of interest" description="Disordered" evidence="19">
    <location>
        <begin position="408"/>
        <end position="473"/>
    </location>
</feature>
<feature type="region of interest" description="Disordered" evidence="19">
    <location>
        <begin position="22"/>
        <end position="41"/>
    </location>
</feature>
<dbReference type="PROSITE" id="PS51163">
    <property type="entry name" value="YRDC"/>
    <property type="match status" value="1"/>
</dbReference>
<name>A0A5N6L8S9_9ASTR</name>
<reference evidence="23 24" key="1">
    <citation type="submission" date="2019-05" db="EMBL/GenBank/DDBJ databases">
        <title>Mikania micrantha, genome provides insights into the molecular mechanism of rapid growth.</title>
        <authorList>
            <person name="Liu B."/>
        </authorList>
    </citation>
    <scope>NUCLEOTIDE SEQUENCE [LARGE SCALE GENOMIC DNA]</scope>
    <source>
        <strain evidence="23">NLD-2019</strain>
        <tissue evidence="23">Leaf</tissue>
    </source>
</reference>
<evidence type="ECO:0000256" key="11">
    <source>
        <dbReference type="ARBA" id="ARBA00022771"/>
    </source>
</evidence>
<evidence type="ECO:0000256" key="2">
    <source>
        <dbReference type="ARBA" id="ARBA00004202"/>
    </source>
</evidence>
<dbReference type="GO" id="GO:0005739">
    <property type="term" value="C:mitochondrion"/>
    <property type="evidence" value="ECO:0007669"/>
    <property type="project" value="UniProtKB-SubCell"/>
</dbReference>
<comment type="similarity">
    <text evidence="4">Belongs to the SUA5 family.</text>
</comment>
<feature type="compositionally biased region" description="Pro residues" evidence="19">
    <location>
        <begin position="452"/>
        <end position="473"/>
    </location>
</feature>
<feature type="compositionally biased region" description="Low complexity" evidence="19">
    <location>
        <begin position="29"/>
        <end position="41"/>
    </location>
</feature>
<dbReference type="GO" id="GO:0061710">
    <property type="term" value="F:L-threonylcarbamoyladenylate synthase"/>
    <property type="evidence" value="ECO:0007669"/>
    <property type="project" value="UniProtKB-EC"/>
</dbReference>
<dbReference type="GO" id="GO:0005886">
    <property type="term" value="C:plasma membrane"/>
    <property type="evidence" value="ECO:0007669"/>
    <property type="project" value="UniProtKB-SubCell"/>
</dbReference>
<keyword evidence="8" id="KW-0963">Cytoplasm</keyword>
<keyword evidence="20" id="KW-1133">Transmembrane helix</keyword>
<dbReference type="OrthoDB" id="412787at2759"/>
<evidence type="ECO:0000256" key="12">
    <source>
        <dbReference type="ARBA" id="ARBA00022833"/>
    </source>
</evidence>
<evidence type="ECO:0000256" key="5">
    <source>
        <dbReference type="ARBA" id="ARBA00012584"/>
    </source>
</evidence>
<dbReference type="InterPro" id="IPR006070">
    <property type="entry name" value="Sua5-like_dom"/>
</dbReference>
<evidence type="ECO:0000256" key="17">
    <source>
        <dbReference type="ARBA" id="ARBA00058524"/>
    </source>
</evidence>
<dbReference type="GO" id="GO:0003725">
    <property type="term" value="F:double-stranded RNA binding"/>
    <property type="evidence" value="ECO:0007669"/>
    <property type="project" value="InterPro"/>
</dbReference>
<dbReference type="Proteomes" id="UP000326396">
    <property type="component" value="Unassembled WGS sequence"/>
</dbReference>
<dbReference type="EMBL" id="SZYD01002517">
    <property type="protein sequence ID" value="KAC9469342.1"/>
    <property type="molecule type" value="Genomic_DNA"/>
</dbReference>
<gene>
    <name evidence="23" type="ORF">E3N88_45780</name>
</gene>
<evidence type="ECO:0000256" key="13">
    <source>
        <dbReference type="ARBA" id="ARBA00022946"/>
    </source>
</evidence>
<feature type="domain" description="YrdC-like" evidence="21">
    <location>
        <begin position="533"/>
        <end position="721"/>
    </location>
</feature>
<comment type="subcellular location">
    <subcellularLocation>
        <location evidence="2">Cell membrane</location>
        <topology evidence="2">Peripheral membrane protein</topology>
    </subcellularLocation>
    <subcellularLocation>
        <location evidence="3">Cytoplasm</location>
    </subcellularLocation>
    <subcellularLocation>
        <location evidence="1">Mitochondrion</location>
    </subcellularLocation>
</comment>
<dbReference type="SUPFAM" id="SSF55821">
    <property type="entry name" value="YrdC/RibB"/>
    <property type="match status" value="1"/>
</dbReference>
<dbReference type="FunFam" id="3.90.870.10:FF:000007">
    <property type="entry name" value="YrdC N6-threonylcarbamoyltransferase domain containing"/>
    <property type="match status" value="1"/>
</dbReference>
<dbReference type="Gene3D" id="3.30.40.10">
    <property type="entry name" value="Zinc/RING finger domain, C3HC4 (zinc finger)"/>
    <property type="match status" value="1"/>
</dbReference>
<dbReference type="InterPro" id="IPR013083">
    <property type="entry name" value="Znf_RING/FYVE/PHD"/>
</dbReference>
<dbReference type="Pfam" id="PF01300">
    <property type="entry name" value="Sua5_yciO_yrdC"/>
    <property type="match status" value="1"/>
</dbReference>
<dbReference type="PANTHER" id="PTHR46158:SF15">
    <property type="entry name" value="E3 UBIQUITIN-PROTEIN LIGASE MARCH"/>
    <property type="match status" value="1"/>
</dbReference>
<dbReference type="PROSITE" id="PS51292">
    <property type="entry name" value="ZF_RING_CH"/>
    <property type="match status" value="1"/>
</dbReference>
<organism evidence="23 24">
    <name type="scientific">Mikania micrantha</name>
    <name type="common">bitter vine</name>
    <dbReference type="NCBI Taxonomy" id="192012"/>
    <lineage>
        <taxon>Eukaryota</taxon>
        <taxon>Viridiplantae</taxon>
        <taxon>Streptophyta</taxon>
        <taxon>Embryophyta</taxon>
        <taxon>Tracheophyta</taxon>
        <taxon>Spermatophyta</taxon>
        <taxon>Magnoliopsida</taxon>
        <taxon>eudicotyledons</taxon>
        <taxon>Gunneridae</taxon>
        <taxon>Pentapetalae</taxon>
        <taxon>asterids</taxon>
        <taxon>campanulids</taxon>
        <taxon>Asterales</taxon>
        <taxon>Asteraceae</taxon>
        <taxon>Asteroideae</taxon>
        <taxon>Heliantheae alliance</taxon>
        <taxon>Eupatorieae</taxon>
        <taxon>Mikania</taxon>
    </lineage>
</organism>
<evidence type="ECO:0000313" key="23">
    <source>
        <dbReference type="EMBL" id="KAC9469342.1"/>
    </source>
</evidence>
<feature type="transmembrane region" description="Helical" evidence="20">
    <location>
        <begin position="355"/>
        <end position="377"/>
    </location>
</feature>
<proteinExistence type="inferred from homology"/>
<evidence type="ECO:0000256" key="1">
    <source>
        <dbReference type="ARBA" id="ARBA00004173"/>
    </source>
</evidence>
<dbReference type="InterPro" id="IPR011016">
    <property type="entry name" value="Znf_RING-CH"/>
</dbReference>
<evidence type="ECO:0000256" key="15">
    <source>
        <dbReference type="ARBA" id="ARBA00023136"/>
    </source>
</evidence>
<keyword evidence="13" id="KW-0809">Transit peptide</keyword>
<evidence type="ECO:0000256" key="6">
    <source>
        <dbReference type="ARBA" id="ARBA00015492"/>
    </source>
</evidence>
<evidence type="ECO:0000256" key="18">
    <source>
        <dbReference type="ARBA" id="ARBA00063146"/>
    </source>
</evidence>
<evidence type="ECO:0000259" key="21">
    <source>
        <dbReference type="PROSITE" id="PS51163"/>
    </source>
</evidence>
<evidence type="ECO:0000256" key="4">
    <source>
        <dbReference type="ARBA" id="ARBA00007663"/>
    </source>
</evidence>
<dbReference type="InterPro" id="IPR017945">
    <property type="entry name" value="DHBP_synth_RibB-like_a/b_dom"/>
</dbReference>
<evidence type="ECO:0000256" key="9">
    <source>
        <dbReference type="ARBA" id="ARBA00022679"/>
    </source>
</evidence>
<keyword evidence="15 20" id="KW-0472">Membrane</keyword>
<evidence type="ECO:0000259" key="22">
    <source>
        <dbReference type="PROSITE" id="PS51292"/>
    </source>
</evidence>
<feature type="transmembrane region" description="Helical" evidence="20">
    <location>
        <begin position="293"/>
        <end position="312"/>
    </location>
</feature>
<feature type="domain" description="RING-CH-type" evidence="22">
    <location>
        <begin position="167"/>
        <end position="229"/>
    </location>
</feature>
<dbReference type="NCBIfam" id="TIGR00057">
    <property type="entry name" value="L-threonylcarbamoyladenylate synthase"/>
    <property type="match status" value="1"/>
</dbReference>
<keyword evidence="20" id="KW-0812">Transmembrane</keyword>
<dbReference type="CDD" id="cd16495">
    <property type="entry name" value="RING_CH-C4HC3_MARCH"/>
    <property type="match status" value="1"/>
</dbReference>
<keyword evidence="9" id="KW-0808">Transferase</keyword>
<comment type="catalytic activity">
    <reaction evidence="16">
        <text>L-threonine + hydrogencarbonate + ATP = L-threonylcarbamoyladenylate + diphosphate + H2O</text>
        <dbReference type="Rhea" id="RHEA:36407"/>
        <dbReference type="ChEBI" id="CHEBI:15377"/>
        <dbReference type="ChEBI" id="CHEBI:17544"/>
        <dbReference type="ChEBI" id="CHEBI:30616"/>
        <dbReference type="ChEBI" id="CHEBI:33019"/>
        <dbReference type="ChEBI" id="CHEBI:57926"/>
        <dbReference type="ChEBI" id="CHEBI:73682"/>
        <dbReference type="EC" id="2.7.7.87"/>
    </reaction>
</comment>
<feature type="transmembrane region" description="Helical" evidence="20">
    <location>
        <begin position="324"/>
        <end position="343"/>
    </location>
</feature>
<evidence type="ECO:0000256" key="14">
    <source>
        <dbReference type="ARBA" id="ARBA00023128"/>
    </source>
</evidence>
<feature type="compositionally biased region" description="Low complexity" evidence="19">
    <location>
        <begin position="409"/>
        <end position="426"/>
    </location>
</feature>
<dbReference type="SUPFAM" id="SSF57850">
    <property type="entry name" value="RING/U-box"/>
    <property type="match status" value="1"/>
</dbReference>
<protein>
    <recommendedName>
        <fullName evidence="6">Threonylcarbamoyl-AMP synthase</fullName>
        <ecNumber evidence="5">2.7.7.87</ecNumber>
    </recommendedName>
</protein>
<keyword evidence="10" id="KW-0479">Metal-binding</keyword>
<evidence type="ECO:0000256" key="7">
    <source>
        <dbReference type="ARBA" id="ARBA00022475"/>
    </source>
</evidence>
<sequence length="741" mass="80748">MPPLPPPPPPPQFHKKVNFNMSASPETCSSRNKSLKKNLLPKLSFKNKNTISSGSGSLSQEKSSSIARSWSLTKMFTKMTTPSQPLTAIRVTSPELGLRRAGGSLNLQTKVRDHIHRSQSVPILNENTHYKRTDSFFRVIPTTSRAKDLDAMTPTHISTDDEADGDDIAEEEAVCRICLIELCEGGETLKMECSCKGELALAHKECAIKWFSMKGNKTCDVCRQDVKNLPVTLLRIQSTIRNQGDGMTQAHDSHVEVNAYSDIYRVWQETPILVIVSTLAYFCYLEEILVGKMGASSIALSLPFSCVLGLLSSMTSSAMVTRRFVWLYASTQFIFVVIFTHIFKHVVKSQLVISILLGTFAGCGLTICGSTIVLEILRLRRRWHSISNRHRGSPIVEVAPPSTIVAVDPSSPVSLSSRPSSSSSSSYMTSRNVFHLDSPTHEVASPPALSLPLPPPTPPQPVSSLTLPPPPPPPRMTLSHLHQNESVPKFGLSRFRQQNRGFRGEAIRKMAWSLDRCDQGIDCSSGIVLPATEVYADEAIESLRAGKVIAVPTDTLYGFACDACSIEAVNRIYEIKGRKHTSPLAICVGDVKDIRRFAVTDHLPLGLLEGLLPGPVTVVLTRGESSILEKSLNPGLDSIGIRVPDSNFIRMIARGSGSALALTSANLSGQPSSVDIKDFKSLWEHCAFVYDGGILPAGRAGSTVVDLTMLGKYKILRAGSAEEETVSILERYSLQDAGATA</sequence>
<evidence type="ECO:0000313" key="24">
    <source>
        <dbReference type="Proteomes" id="UP000326396"/>
    </source>
</evidence>
<comment type="function">
    <text evidence="17">Cytoplasmic and mitochondrial threonylcarbamoyl-AMP synthase required for the formation of a threonylcarbamoyl group on adenosine at position 37 (t(6)A37) in tRNAs that read codons beginning with adenine. Catalyzes the conversion of L-threonine, HCO(3)(-)/CO(2) and ATP to give threonylcarbamoyl-AMP (TC-AMP) as the acyladenylate intermediate, with the release of diphosphate. Participates in t(6)A37 formation in cytoplasmic and mitochondrial tRNAs. May regulate the activity of some transporters.</text>
</comment>
<evidence type="ECO:0000256" key="16">
    <source>
        <dbReference type="ARBA" id="ARBA00048366"/>
    </source>
</evidence>
<dbReference type="GO" id="GO:0008270">
    <property type="term" value="F:zinc ion binding"/>
    <property type="evidence" value="ECO:0007669"/>
    <property type="project" value="UniProtKB-KW"/>
</dbReference>
<dbReference type="Pfam" id="PF12906">
    <property type="entry name" value="RINGv"/>
    <property type="match status" value="1"/>
</dbReference>
<evidence type="ECO:0000256" key="3">
    <source>
        <dbReference type="ARBA" id="ARBA00004496"/>
    </source>
</evidence>
<keyword evidence="7" id="KW-1003">Cell membrane</keyword>
<dbReference type="SMART" id="SM00744">
    <property type="entry name" value="RINGv"/>
    <property type="match status" value="1"/>
</dbReference>
<evidence type="ECO:0000256" key="10">
    <source>
        <dbReference type="ARBA" id="ARBA00022723"/>
    </source>
</evidence>
<comment type="caution">
    <text evidence="23">The sequence shown here is derived from an EMBL/GenBank/DDBJ whole genome shotgun (WGS) entry which is preliminary data.</text>
</comment>
<keyword evidence="24" id="KW-1185">Reference proteome</keyword>
<comment type="subunit">
    <text evidence="18">Interacts with RSC1A1.</text>
</comment>